<dbReference type="GO" id="GO:0004853">
    <property type="term" value="F:uroporphyrinogen decarboxylase activity"/>
    <property type="evidence" value="ECO:0007669"/>
    <property type="project" value="InterPro"/>
</dbReference>
<proteinExistence type="predicted"/>
<dbReference type="EMBL" id="BARW01007040">
    <property type="protein sequence ID" value="GAI83987.1"/>
    <property type="molecule type" value="Genomic_DNA"/>
</dbReference>
<dbReference type="Pfam" id="PF01208">
    <property type="entry name" value="URO-D"/>
    <property type="match status" value="1"/>
</dbReference>
<name>X1RTE2_9ZZZZ</name>
<evidence type="ECO:0000313" key="2">
    <source>
        <dbReference type="EMBL" id="GAI83987.1"/>
    </source>
</evidence>
<accession>X1RTE2</accession>
<comment type="caution">
    <text evidence="2">The sequence shown here is derived from an EMBL/GenBank/DDBJ whole genome shotgun (WGS) entry which is preliminary data.</text>
</comment>
<dbReference type="SUPFAM" id="SSF51726">
    <property type="entry name" value="UROD/MetE-like"/>
    <property type="match status" value="1"/>
</dbReference>
<dbReference type="Gene3D" id="3.20.20.210">
    <property type="match status" value="1"/>
</dbReference>
<dbReference type="InterPro" id="IPR038071">
    <property type="entry name" value="UROD/MetE-like_sf"/>
</dbReference>
<protein>
    <recommendedName>
        <fullName evidence="1">Uroporphyrinogen decarboxylase (URO-D) domain-containing protein</fullName>
    </recommendedName>
</protein>
<dbReference type="InterPro" id="IPR000257">
    <property type="entry name" value="Uroporphyrinogen_deCOase"/>
</dbReference>
<feature type="non-terminal residue" evidence="2">
    <location>
        <position position="274"/>
    </location>
</feature>
<sequence>MVLTSRERVIRTLRFEGVDRPARDVWVLPAAYFGREEELQAILDQYPGDFGDSGYEDPENDSRIYAPGEWMDAWGSGWVNIQAGMIGEVKHPAIDDWAKLARWKPPYDLLGKGFEEVNRTCAESDQFIHIGTPRPFERLQFVRGPDSAYMDLAWGVREVFVLLDMIHDYYMKHLKYVVRTAVDAVSFMDDWGSQHALLISPDMWVEYFKPLYKDYCDLAHAHGKFAFMHSDGFIMDIYEHLIEIGVDAINSQLFIMPIEEIGQRFKGRITFWGE</sequence>
<evidence type="ECO:0000259" key="1">
    <source>
        <dbReference type="Pfam" id="PF01208"/>
    </source>
</evidence>
<gene>
    <name evidence="2" type="ORF">S12H4_14730</name>
</gene>
<dbReference type="AlphaFoldDB" id="X1RTE2"/>
<dbReference type="GO" id="GO:0006779">
    <property type="term" value="P:porphyrin-containing compound biosynthetic process"/>
    <property type="evidence" value="ECO:0007669"/>
    <property type="project" value="InterPro"/>
</dbReference>
<reference evidence="2" key="1">
    <citation type="journal article" date="2014" name="Front. Microbiol.">
        <title>High frequency of phylogenetically diverse reductive dehalogenase-homologous genes in deep subseafloor sedimentary metagenomes.</title>
        <authorList>
            <person name="Kawai M."/>
            <person name="Futagami T."/>
            <person name="Toyoda A."/>
            <person name="Takaki Y."/>
            <person name="Nishi S."/>
            <person name="Hori S."/>
            <person name="Arai W."/>
            <person name="Tsubouchi T."/>
            <person name="Morono Y."/>
            <person name="Uchiyama I."/>
            <person name="Ito T."/>
            <person name="Fujiyama A."/>
            <person name="Inagaki F."/>
            <person name="Takami H."/>
        </authorList>
    </citation>
    <scope>NUCLEOTIDE SEQUENCE</scope>
    <source>
        <strain evidence="2">Expedition CK06-06</strain>
    </source>
</reference>
<feature type="domain" description="Uroporphyrinogen decarboxylase (URO-D)" evidence="1">
    <location>
        <begin position="87"/>
        <end position="250"/>
    </location>
</feature>
<organism evidence="2">
    <name type="scientific">marine sediment metagenome</name>
    <dbReference type="NCBI Taxonomy" id="412755"/>
    <lineage>
        <taxon>unclassified sequences</taxon>
        <taxon>metagenomes</taxon>
        <taxon>ecological metagenomes</taxon>
    </lineage>
</organism>